<evidence type="ECO:0000256" key="2">
    <source>
        <dbReference type="HAMAP-Rule" id="MF_00274"/>
    </source>
</evidence>
<comment type="function">
    <text evidence="2">Binds to DNA and alters its conformation. May be involved in regulation of gene expression, nucleoid organization and DNA protection.</text>
</comment>
<dbReference type="InterPro" id="IPR004401">
    <property type="entry name" value="YbaB/EbfC"/>
</dbReference>
<name>A0A4Q9VKW2_9HYPH</name>
<evidence type="ECO:0000313" key="4">
    <source>
        <dbReference type="Proteomes" id="UP000292781"/>
    </source>
</evidence>
<evidence type="ECO:0000256" key="1">
    <source>
        <dbReference type="ARBA" id="ARBA00023125"/>
    </source>
</evidence>
<dbReference type="PIRSF" id="PIRSF004555">
    <property type="entry name" value="UCP004555"/>
    <property type="match status" value="1"/>
</dbReference>
<proteinExistence type="inferred from homology"/>
<keyword evidence="2" id="KW-0963">Cytoplasm</keyword>
<dbReference type="GO" id="GO:0043590">
    <property type="term" value="C:bacterial nucleoid"/>
    <property type="evidence" value="ECO:0007669"/>
    <property type="project" value="UniProtKB-UniRule"/>
</dbReference>
<dbReference type="RefSeq" id="WP_131310455.1">
    <property type="nucleotide sequence ID" value="NZ_SJFN01000023.1"/>
</dbReference>
<keyword evidence="1 2" id="KW-0238">DNA-binding</keyword>
<dbReference type="HAMAP" id="MF_00274">
    <property type="entry name" value="DNA_YbaB_EbfC"/>
    <property type="match status" value="1"/>
</dbReference>
<evidence type="ECO:0000313" key="3">
    <source>
        <dbReference type="EMBL" id="TBW35971.1"/>
    </source>
</evidence>
<protein>
    <recommendedName>
        <fullName evidence="2">Nucleoid-associated protein EYW49_15265</fullName>
    </recommendedName>
</protein>
<reference evidence="3 4" key="1">
    <citation type="submission" date="2019-02" db="EMBL/GenBank/DDBJ databases">
        <title>Siculibacillus lacustris gen. nov., sp. nov., a new rosette-forming bacterium isolated from a freshwater crater lake (Lake St. Ana, Romania).</title>
        <authorList>
            <person name="Felfoldi T."/>
            <person name="Marton Z."/>
            <person name="Szabo A."/>
            <person name="Mentes A."/>
            <person name="Boka K."/>
            <person name="Marialigeti K."/>
            <person name="Mathe I."/>
            <person name="Koncz M."/>
            <person name="Schumann P."/>
            <person name="Toth E."/>
        </authorList>
    </citation>
    <scope>NUCLEOTIDE SEQUENCE [LARGE SCALE GENOMIC DNA]</scope>
    <source>
        <strain evidence="3 4">SA-279</strain>
    </source>
</reference>
<dbReference type="PANTHER" id="PTHR33449">
    <property type="entry name" value="NUCLEOID-ASSOCIATED PROTEIN YBAB"/>
    <property type="match status" value="1"/>
</dbReference>
<comment type="caution">
    <text evidence="3">The sequence shown here is derived from an EMBL/GenBank/DDBJ whole genome shotgun (WGS) entry which is preliminary data.</text>
</comment>
<dbReference type="Gene3D" id="3.30.1310.10">
    <property type="entry name" value="Nucleoid-associated protein YbaB-like domain"/>
    <property type="match status" value="1"/>
</dbReference>
<dbReference type="NCBIfam" id="TIGR00103">
    <property type="entry name" value="DNA_YbaB_EbfC"/>
    <property type="match status" value="1"/>
</dbReference>
<comment type="similarity">
    <text evidence="2">Belongs to the YbaB/EbfC family.</text>
</comment>
<dbReference type="Proteomes" id="UP000292781">
    <property type="component" value="Unassembled WGS sequence"/>
</dbReference>
<dbReference type="AlphaFoldDB" id="A0A4Q9VKW2"/>
<sequence>MDFLKMMSKAKEMQAKMAGLQDELATISVTGTSGGGLVVVTITGKGALQSVKIDPSLLKPEEGEIVEDLIVAAHADAHAKAEVAIAEKMAQMSGDLGLPPGFKLPF</sequence>
<dbReference type="Pfam" id="PF02575">
    <property type="entry name" value="YbaB_DNA_bd"/>
    <property type="match status" value="1"/>
</dbReference>
<dbReference type="PANTHER" id="PTHR33449:SF1">
    <property type="entry name" value="NUCLEOID-ASSOCIATED PROTEIN YBAB"/>
    <property type="match status" value="1"/>
</dbReference>
<dbReference type="GO" id="GO:0005829">
    <property type="term" value="C:cytosol"/>
    <property type="evidence" value="ECO:0007669"/>
    <property type="project" value="TreeGrafter"/>
</dbReference>
<comment type="subcellular location">
    <subcellularLocation>
        <location evidence="2">Cytoplasm</location>
        <location evidence="2">Nucleoid</location>
    </subcellularLocation>
</comment>
<gene>
    <name evidence="3" type="ORF">EYW49_15265</name>
</gene>
<keyword evidence="4" id="KW-1185">Reference proteome</keyword>
<dbReference type="InterPro" id="IPR036894">
    <property type="entry name" value="YbaB-like_sf"/>
</dbReference>
<dbReference type="SUPFAM" id="SSF82607">
    <property type="entry name" value="YbaB-like"/>
    <property type="match status" value="1"/>
</dbReference>
<dbReference type="EMBL" id="SJFN01000023">
    <property type="protein sequence ID" value="TBW35971.1"/>
    <property type="molecule type" value="Genomic_DNA"/>
</dbReference>
<comment type="subunit">
    <text evidence="2">Homodimer.</text>
</comment>
<organism evidence="3 4">
    <name type="scientific">Siculibacillus lacustris</name>
    <dbReference type="NCBI Taxonomy" id="1549641"/>
    <lineage>
        <taxon>Bacteria</taxon>
        <taxon>Pseudomonadati</taxon>
        <taxon>Pseudomonadota</taxon>
        <taxon>Alphaproteobacteria</taxon>
        <taxon>Hyphomicrobiales</taxon>
        <taxon>Ancalomicrobiaceae</taxon>
        <taxon>Siculibacillus</taxon>
    </lineage>
</organism>
<dbReference type="GO" id="GO:0003677">
    <property type="term" value="F:DNA binding"/>
    <property type="evidence" value="ECO:0007669"/>
    <property type="project" value="UniProtKB-UniRule"/>
</dbReference>
<accession>A0A4Q9VKW2</accession>